<keyword evidence="2" id="KW-1185">Reference proteome</keyword>
<proteinExistence type="predicted"/>
<reference evidence="1 2" key="1">
    <citation type="journal article" date="2019" name="Int. J. Syst. Evol. Microbiol.">
        <title>The Global Catalogue of Microorganisms (GCM) 10K type strain sequencing project: providing services to taxonomists for standard genome sequencing and annotation.</title>
        <authorList>
            <consortium name="The Broad Institute Genomics Platform"/>
            <consortium name="The Broad Institute Genome Sequencing Center for Infectious Disease"/>
            <person name="Wu L."/>
            <person name="Ma J."/>
        </authorList>
    </citation>
    <scope>NUCLEOTIDE SEQUENCE [LARGE SCALE GENOMIC DNA]</scope>
    <source>
        <strain evidence="1 2">JCM 16083</strain>
    </source>
</reference>
<dbReference type="Proteomes" id="UP001501126">
    <property type="component" value="Unassembled WGS sequence"/>
</dbReference>
<evidence type="ECO:0008006" key="3">
    <source>
        <dbReference type="Google" id="ProtNLM"/>
    </source>
</evidence>
<evidence type="ECO:0000313" key="1">
    <source>
        <dbReference type="EMBL" id="GAA0876659.1"/>
    </source>
</evidence>
<name>A0ABN1MTJ2_9FLAO</name>
<evidence type="ECO:0000313" key="2">
    <source>
        <dbReference type="Proteomes" id="UP001501126"/>
    </source>
</evidence>
<accession>A0ABN1MTJ2</accession>
<dbReference type="EMBL" id="BAAAFH010000022">
    <property type="protein sequence ID" value="GAA0876659.1"/>
    <property type="molecule type" value="Genomic_DNA"/>
</dbReference>
<organism evidence="1 2">
    <name type="scientific">Wandonia haliotis</name>
    <dbReference type="NCBI Taxonomy" id="574963"/>
    <lineage>
        <taxon>Bacteria</taxon>
        <taxon>Pseudomonadati</taxon>
        <taxon>Bacteroidota</taxon>
        <taxon>Flavobacteriia</taxon>
        <taxon>Flavobacteriales</taxon>
        <taxon>Crocinitomicaceae</taxon>
        <taxon>Wandonia</taxon>
    </lineage>
</organism>
<dbReference type="PROSITE" id="PS51257">
    <property type="entry name" value="PROKAR_LIPOPROTEIN"/>
    <property type="match status" value="1"/>
</dbReference>
<comment type="caution">
    <text evidence="1">The sequence shown here is derived from an EMBL/GenBank/DDBJ whole genome shotgun (WGS) entry which is preliminary data.</text>
</comment>
<gene>
    <name evidence="1" type="ORF">GCM10009118_30690</name>
</gene>
<protein>
    <recommendedName>
        <fullName evidence="3">Lipoprotein</fullName>
    </recommendedName>
</protein>
<sequence>MQTMKYFLLLSLTLLIGCSDLDRKTINLPEKIRNLPVGIEVKHSVDTAYASLNDTLSRWGKYKWSYATTVSTMDKELRIIEFGGLIEENNSWVERTIRSRPFNNREFEKWYGAPDGVLKTGKEYTDNNNWSMSNNLGNRESKVVWYFIGVDKEGKKFVGYELITNKPELK</sequence>